<dbReference type="EMBL" id="LMWI01000002">
    <property type="protein sequence ID" value="KUJ43852.1"/>
    <property type="molecule type" value="Genomic_DNA"/>
</dbReference>
<protein>
    <submittedName>
        <fullName evidence="1">Uncharacterized protein</fullName>
    </submittedName>
</protein>
<evidence type="ECO:0000313" key="1">
    <source>
        <dbReference type="EMBL" id="KUJ43852.1"/>
    </source>
</evidence>
<name>A0A9X0HZA3_9ACTN</name>
<keyword evidence="2" id="KW-1185">Reference proteome</keyword>
<evidence type="ECO:0000313" key="2">
    <source>
        <dbReference type="Proteomes" id="UP000053246"/>
    </source>
</evidence>
<organism evidence="1 2">
    <name type="scientific">Micromonospora maris</name>
    <dbReference type="NCBI Taxonomy" id="1003110"/>
    <lineage>
        <taxon>Bacteria</taxon>
        <taxon>Bacillati</taxon>
        <taxon>Actinomycetota</taxon>
        <taxon>Actinomycetes</taxon>
        <taxon>Micromonosporales</taxon>
        <taxon>Micromonosporaceae</taxon>
        <taxon>Micromonospora</taxon>
    </lineage>
</organism>
<proteinExistence type="predicted"/>
<accession>A0A9X0HZA3</accession>
<dbReference type="AlphaFoldDB" id="A0A9X0HZA3"/>
<dbReference type="Proteomes" id="UP000053246">
    <property type="component" value="Unassembled WGS sequence"/>
</dbReference>
<gene>
    <name evidence="1" type="ORF">ADL17_11330</name>
</gene>
<sequence>MRGYRITVQVRLHVWATASRSADAHHAARTAMQAHLPALAAAGIVLTGLTWLADSPDDSAVSQSSSAGQSTADDDLAAATAERAAAFDALVGLRRKIRARAIRALVDAEFDGPYQPSARRVDRFLTGLGLDALPRAHHITVVVELTLLVVARTVEQACDAASQVMRAVTSTGLGAAWEAYGGAESDYATGEHGRWRVPWRHEYETWLRGHATSADAGAAAHAAVRVALHHTLAGLAHELMTVTATVHTAGIDQFLDPESD</sequence>
<reference evidence="1 2" key="1">
    <citation type="submission" date="2015-10" db="EMBL/GenBank/DDBJ databases">
        <authorList>
            <person name="Ju K.-S."/>
            <person name="Doroghazi J.R."/>
            <person name="Metcalf W.W."/>
        </authorList>
    </citation>
    <scope>NUCLEOTIDE SEQUENCE [LARGE SCALE GENOMIC DNA]</scope>
    <source>
        <strain evidence="1 2">NRRL B-24793</strain>
    </source>
</reference>
<comment type="caution">
    <text evidence="1">The sequence shown here is derived from an EMBL/GenBank/DDBJ whole genome shotgun (WGS) entry which is preliminary data.</text>
</comment>